<dbReference type="InterPro" id="IPR016565">
    <property type="entry name" value="Proteasome_assmbl_chp_1"/>
</dbReference>
<dbReference type="Pfam" id="PF16094">
    <property type="entry name" value="PAC1"/>
    <property type="match status" value="1"/>
</dbReference>
<dbReference type="KEGG" id="sre:PTSG_08640"/>
<sequence length="258" mass="27827">MADVEETQPPSLDYGEDDLAALDKKESTFSLRMQTLMGKKFEDAIIAIGEVPTAFVDALTASDAADTAPAQQDPSHIKITGHPPLRVEPIHFTATFEIRGSVAVCKCEGMLRSDDAASFTQLVRSHVSAKRYICLGEAALASYQATDPPQHTPMLRYLATSSEASRAVASAQRLEPPNALTSIAAAMISGCEWDGVEAYAFVSYREGAGVASQLHVDDVSVFQPALSSIGTSLTLDDERVRAFCKKVNRRPVDTLLYT</sequence>
<dbReference type="OrthoDB" id="17536at2759"/>
<dbReference type="RefSeq" id="XP_004990430.1">
    <property type="nucleotide sequence ID" value="XM_004990373.1"/>
</dbReference>
<protein>
    <recommendedName>
        <fullName evidence="2">Proteasome assembly chaperone 1</fullName>
    </recommendedName>
</protein>
<dbReference type="AlphaFoldDB" id="F2UK93"/>
<evidence type="ECO:0000313" key="4">
    <source>
        <dbReference type="EMBL" id="EGD77542.1"/>
    </source>
</evidence>
<dbReference type="GO" id="GO:0080129">
    <property type="term" value="P:proteasome core complex assembly"/>
    <property type="evidence" value="ECO:0007669"/>
    <property type="project" value="TreeGrafter"/>
</dbReference>
<evidence type="ECO:0000256" key="1">
    <source>
        <dbReference type="ARBA" id="ARBA00005261"/>
    </source>
</evidence>
<dbReference type="GO" id="GO:0070628">
    <property type="term" value="F:proteasome binding"/>
    <property type="evidence" value="ECO:0007669"/>
    <property type="project" value="TreeGrafter"/>
</dbReference>
<evidence type="ECO:0000256" key="3">
    <source>
        <dbReference type="ARBA" id="ARBA00023186"/>
    </source>
</evidence>
<dbReference type="Proteomes" id="UP000007799">
    <property type="component" value="Unassembled WGS sequence"/>
</dbReference>
<keyword evidence="5" id="KW-1185">Reference proteome</keyword>
<name>F2UK93_SALR5</name>
<evidence type="ECO:0000256" key="2">
    <source>
        <dbReference type="ARBA" id="ARBA00019180"/>
    </source>
</evidence>
<dbReference type="EMBL" id="GL832978">
    <property type="protein sequence ID" value="EGD77542.1"/>
    <property type="molecule type" value="Genomic_DNA"/>
</dbReference>
<keyword evidence="3" id="KW-0143">Chaperone</keyword>
<organism evidence="5">
    <name type="scientific">Salpingoeca rosetta (strain ATCC 50818 / BSB-021)</name>
    <dbReference type="NCBI Taxonomy" id="946362"/>
    <lineage>
        <taxon>Eukaryota</taxon>
        <taxon>Choanoflagellata</taxon>
        <taxon>Craspedida</taxon>
        <taxon>Salpingoecidae</taxon>
        <taxon>Salpingoeca</taxon>
    </lineage>
</organism>
<gene>
    <name evidence="4" type="ORF">PTSG_08640</name>
</gene>
<dbReference type="GO" id="GO:0005783">
    <property type="term" value="C:endoplasmic reticulum"/>
    <property type="evidence" value="ECO:0007669"/>
    <property type="project" value="InterPro"/>
</dbReference>
<dbReference type="GeneID" id="16070986"/>
<dbReference type="InParanoid" id="F2UK93"/>
<dbReference type="PANTHER" id="PTHR15069">
    <property type="entry name" value="PROTEASOME ASSEMBLY CHAPERONE 1"/>
    <property type="match status" value="1"/>
</dbReference>
<reference evidence="4" key="1">
    <citation type="submission" date="2009-08" db="EMBL/GenBank/DDBJ databases">
        <title>Annotation of Salpingoeca rosetta.</title>
        <authorList>
            <consortium name="The Broad Institute Genome Sequencing Platform"/>
            <person name="Russ C."/>
            <person name="Cuomo C."/>
            <person name="Burger G."/>
            <person name="Gray M.W."/>
            <person name="Holland P.W.H."/>
            <person name="King N."/>
            <person name="Lang F.B.F."/>
            <person name="Roger A.J."/>
            <person name="Ruiz-Trillo I."/>
            <person name="Young S.K."/>
            <person name="Zeng Q."/>
            <person name="Gargeya S."/>
            <person name="Alvarado L."/>
            <person name="Berlin A."/>
            <person name="Chapman S.B."/>
            <person name="Chen Z."/>
            <person name="Freedman E."/>
            <person name="Gellesch M."/>
            <person name="Goldberg J."/>
            <person name="Griggs A."/>
            <person name="Gujja S."/>
            <person name="Heilman E."/>
            <person name="Heiman D."/>
            <person name="Howarth C."/>
            <person name="Mehta T."/>
            <person name="Neiman D."/>
            <person name="Pearson M."/>
            <person name="Roberts A."/>
            <person name="Saif S."/>
            <person name="Shea T."/>
            <person name="Shenoy N."/>
            <person name="Sisk P."/>
            <person name="Stolte C."/>
            <person name="Sykes S."/>
            <person name="White J."/>
            <person name="Yandava C."/>
            <person name="Haas B."/>
            <person name="Nusbaum C."/>
            <person name="Birren B."/>
        </authorList>
    </citation>
    <scope>NUCLEOTIDE SEQUENCE [LARGE SCALE GENOMIC DNA]</scope>
    <source>
        <strain evidence="4">ATCC 50818</strain>
    </source>
</reference>
<proteinExistence type="inferred from homology"/>
<evidence type="ECO:0000313" key="5">
    <source>
        <dbReference type="Proteomes" id="UP000007799"/>
    </source>
</evidence>
<comment type="similarity">
    <text evidence="1">Belongs to the PSMG1 family.</text>
</comment>
<accession>F2UK93</accession>
<dbReference type="PANTHER" id="PTHR15069:SF1">
    <property type="entry name" value="PROTEASOME ASSEMBLY CHAPERONE 1"/>
    <property type="match status" value="1"/>
</dbReference>